<feature type="repeat" description="ANK" evidence="3">
    <location>
        <begin position="321"/>
        <end position="353"/>
    </location>
</feature>
<dbReference type="InterPro" id="IPR035969">
    <property type="entry name" value="Rab-GAP_TBC_sf"/>
</dbReference>
<dbReference type="Proteomes" id="UP000076078">
    <property type="component" value="Unassembled WGS sequence"/>
</dbReference>
<feature type="repeat" description="ANK" evidence="3">
    <location>
        <begin position="222"/>
        <end position="254"/>
    </location>
</feature>
<feature type="region of interest" description="Disordered" evidence="4">
    <location>
        <begin position="478"/>
        <end position="530"/>
    </location>
</feature>
<dbReference type="GO" id="GO:0016192">
    <property type="term" value="P:vesicle-mediated transport"/>
    <property type="evidence" value="ECO:0007669"/>
    <property type="project" value="UniProtKB-ARBA"/>
</dbReference>
<dbReference type="AlphaFoldDB" id="A0A151ZBP7"/>
<dbReference type="InterPro" id="IPR036770">
    <property type="entry name" value="Ankyrin_rpt-contain_sf"/>
</dbReference>
<feature type="region of interest" description="Disordered" evidence="4">
    <location>
        <begin position="559"/>
        <end position="654"/>
    </location>
</feature>
<evidence type="ECO:0000256" key="4">
    <source>
        <dbReference type="SAM" id="MobiDB-lite"/>
    </source>
</evidence>
<comment type="caution">
    <text evidence="7">The sequence shown here is derived from an EMBL/GenBank/DDBJ whole genome shotgun (WGS) entry which is preliminary data.</text>
</comment>
<keyword evidence="5" id="KW-1133">Transmembrane helix</keyword>
<dbReference type="SUPFAM" id="SSF47923">
    <property type="entry name" value="Ypt/Rab-GAP domain of gyp1p"/>
    <property type="match status" value="2"/>
</dbReference>
<feature type="repeat" description="ANK" evidence="3">
    <location>
        <begin position="255"/>
        <end position="287"/>
    </location>
</feature>
<evidence type="ECO:0000313" key="8">
    <source>
        <dbReference type="Proteomes" id="UP000076078"/>
    </source>
</evidence>
<keyword evidence="1" id="KW-0677">Repeat</keyword>
<dbReference type="PANTHER" id="PTHR24161">
    <property type="entry name" value="ANK_REP_REGION DOMAIN-CONTAINING PROTEIN-RELATED"/>
    <property type="match status" value="1"/>
</dbReference>
<dbReference type="PRINTS" id="PR01415">
    <property type="entry name" value="ANKYRIN"/>
</dbReference>
<feature type="transmembrane region" description="Helical" evidence="5">
    <location>
        <begin position="899"/>
        <end position="917"/>
    </location>
</feature>
<dbReference type="FunFam" id="1.10.8.270:FF:000007">
    <property type="entry name" value="TBC1 domain family member 10A"/>
    <property type="match status" value="1"/>
</dbReference>
<keyword evidence="2 3" id="KW-0040">ANK repeat</keyword>
<dbReference type="Pfam" id="PF00023">
    <property type="entry name" value="Ank"/>
    <property type="match status" value="1"/>
</dbReference>
<dbReference type="PROSITE" id="PS50088">
    <property type="entry name" value="ANK_REPEAT"/>
    <property type="match status" value="8"/>
</dbReference>
<feature type="compositionally biased region" description="Low complexity" evidence="4">
    <location>
        <begin position="496"/>
        <end position="505"/>
    </location>
</feature>
<dbReference type="GO" id="GO:0019899">
    <property type="term" value="F:enzyme binding"/>
    <property type="evidence" value="ECO:0007669"/>
    <property type="project" value="UniProtKB-ARBA"/>
</dbReference>
<dbReference type="Pfam" id="PF00566">
    <property type="entry name" value="RabGAP-TBC"/>
    <property type="match status" value="1"/>
</dbReference>
<dbReference type="PROSITE" id="PS50297">
    <property type="entry name" value="ANK_REP_REGION"/>
    <property type="match status" value="8"/>
</dbReference>
<feature type="compositionally biased region" description="Low complexity" evidence="4">
    <location>
        <begin position="19"/>
        <end position="53"/>
    </location>
</feature>
<dbReference type="InterPro" id="IPR000195">
    <property type="entry name" value="Rab-GAP-TBC_dom"/>
</dbReference>
<dbReference type="SMART" id="SM00248">
    <property type="entry name" value="ANK"/>
    <property type="match status" value="8"/>
</dbReference>
<proteinExistence type="predicted"/>
<feature type="compositionally biased region" description="Low complexity" evidence="4">
    <location>
        <begin position="562"/>
        <end position="594"/>
    </location>
</feature>
<dbReference type="FunFam" id="1.10.472.80:FF:000006">
    <property type="entry name" value="TBC1 domain family member 14"/>
    <property type="match status" value="1"/>
</dbReference>
<keyword evidence="5" id="KW-0472">Membrane</keyword>
<evidence type="ECO:0000259" key="6">
    <source>
        <dbReference type="PROSITE" id="PS50086"/>
    </source>
</evidence>
<sequence length="992" mass="109370">MADAIVSDIYIDTSKKQQTEQNNNINNNNVTTTTQSTTDYSISSTTTSDTTTDLTVSTDSFTINGGSISNPSSPASAFTLHFESTSSQGGGQNSSSTPRVNSGIKTYPLHESAYKGEYDRLVSLILFIQGKVNSLKSPSNSPQGPSLRGHHYPHISHSTISTYYKNNPHPQPTEQNLHEFTGVNSLDDKFTTALHHAAFNGHKQCVKLLLASHAYPDVKDVDGCTPLHNAAFNGYRSVIQLLIECGADVNSQDIDQNTALHKCTFSGHHKCAELLLDNGCDIEARDSHGITPLLKSAVNKHFKCLVLLLDKGADVNSKDNSNTTALHQACYKGSDRCVSLLISRGADVNCYDKEGYSPLHNAVYNGFEECSRILLDKGANIDQRALDGCSPLHYAASNGSEQCLSLLIRRGCKLDITDVKRGRTALHYAASKGHLGCVELLLKAGADSNIKDFSHKSPKNLTQNQEIISLLSAYQDLEHKSKRRPSKSSSKHKHSPSNTSTTSTPPTTPSPVPHNKERSSSISTSVQQTTVLTNNNTTAVTTTTTIAVPIQTTNTVPVPKDSLSGSITTTTTTSNNNITNNNNLTLSTSPNSITQNQVTTVSSPNINSSNHQSDETISRSNSNDSISTTITVATNNSNNNNSKENSTDMGSPEIKPKLDIYGFVKTSNGGGGIEEVRTKKLEKREKFWLKLIKEGSSLKKSSLANKVRDKLPKGIPSSVRGCVWQRLVNTTEIKNKAKITYKELLEKQPLPSIHIQIQKDLNRTFPKHSLFIEKGGMGQQILCNILTAFSIYNPEVGYCQGMGFITCLLMIYMAEEDAFWGLVQITEKYGMSEMWKTDFPYLQTSFTIFEQLLAEIFPSISSHLKKQNVFTPLYSTQWFICLLIYNLPFPIIIRVWDMFLYDGLIIIFAAALALFKMNEEQILKFEFEEIVALLKFASEDKDAGSKIDINTFIKHIVHYRNKIKHTIKDPNLIKDPNDSISPTTNGTTNSHK</sequence>
<dbReference type="Gene3D" id="1.10.472.80">
    <property type="entry name" value="Ypt/Rab-GAP domain of gyp1p, domain 3"/>
    <property type="match status" value="1"/>
</dbReference>
<feature type="repeat" description="ANK" evidence="3">
    <location>
        <begin position="354"/>
        <end position="386"/>
    </location>
</feature>
<dbReference type="OrthoDB" id="20872at2759"/>
<evidence type="ECO:0000256" key="5">
    <source>
        <dbReference type="SAM" id="Phobius"/>
    </source>
</evidence>
<dbReference type="FunCoup" id="A0A151ZBP7">
    <property type="interactions" value="425"/>
</dbReference>
<dbReference type="GO" id="GO:0031410">
    <property type="term" value="C:cytoplasmic vesicle"/>
    <property type="evidence" value="ECO:0007669"/>
    <property type="project" value="UniProtKB-ARBA"/>
</dbReference>
<feature type="repeat" description="ANK" evidence="3">
    <location>
        <begin position="189"/>
        <end position="221"/>
    </location>
</feature>
<feature type="domain" description="Rab-GAP TBC" evidence="6">
    <location>
        <begin position="714"/>
        <end position="903"/>
    </location>
</feature>
<dbReference type="SMART" id="SM00164">
    <property type="entry name" value="TBC"/>
    <property type="match status" value="1"/>
</dbReference>
<feature type="compositionally biased region" description="Low complexity" evidence="4">
    <location>
        <begin position="520"/>
        <end position="530"/>
    </location>
</feature>
<organism evidence="7 8">
    <name type="scientific">Tieghemostelium lacteum</name>
    <name type="common">Slime mold</name>
    <name type="synonym">Dictyostelium lacteum</name>
    <dbReference type="NCBI Taxonomy" id="361077"/>
    <lineage>
        <taxon>Eukaryota</taxon>
        <taxon>Amoebozoa</taxon>
        <taxon>Evosea</taxon>
        <taxon>Eumycetozoa</taxon>
        <taxon>Dictyostelia</taxon>
        <taxon>Dictyosteliales</taxon>
        <taxon>Raperosteliaceae</taxon>
        <taxon>Tieghemostelium</taxon>
    </lineage>
</organism>
<protein>
    <submittedName>
        <fullName evidence="7">Ankyrin repeat-containing protein</fullName>
    </submittedName>
</protein>
<feature type="repeat" description="ANK" evidence="3">
    <location>
        <begin position="387"/>
        <end position="419"/>
    </location>
</feature>
<dbReference type="PANTHER" id="PTHR24161:SF124">
    <property type="entry name" value="TRANSIENT RECEPTOR POTENTIAL CHANNEL PYREXIA"/>
    <property type="match status" value="1"/>
</dbReference>
<feature type="compositionally biased region" description="Basic residues" evidence="4">
    <location>
        <begin position="480"/>
        <end position="495"/>
    </location>
</feature>
<dbReference type="OMA" id="YGMSEMW"/>
<dbReference type="STRING" id="361077.A0A151ZBP7"/>
<feature type="compositionally biased region" description="Low complexity" evidence="4">
    <location>
        <begin position="618"/>
        <end position="644"/>
    </location>
</feature>
<dbReference type="InterPro" id="IPR002110">
    <property type="entry name" value="Ankyrin_rpt"/>
</dbReference>
<feature type="compositionally biased region" description="Polar residues" evidence="4">
    <location>
        <begin position="595"/>
        <end position="611"/>
    </location>
</feature>
<keyword evidence="8" id="KW-1185">Reference proteome</keyword>
<evidence type="ECO:0000256" key="1">
    <source>
        <dbReference type="ARBA" id="ARBA00022737"/>
    </source>
</evidence>
<feature type="repeat" description="ANK" evidence="3">
    <location>
        <begin position="421"/>
        <end position="453"/>
    </location>
</feature>
<dbReference type="SUPFAM" id="SSF48403">
    <property type="entry name" value="Ankyrin repeat"/>
    <property type="match status" value="1"/>
</dbReference>
<dbReference type="Pfam" id="PF12796">
    <property type="entry name" value="Ank_2"/>
    <property type="match status" value="3"/>
</dbReference>
<dbReference type="Gene3D" id="1.25.40.20">
    <property type="entry name" value="Ankyrin repeat-containing domain"/>
    <property type="match status" value="3"/>
</dbReference>
<evidence type="ECO:0000256" key="3">
    <source>
        <dbReference type="PROSITE-ProRule" id="PRU00023"/>
    </source>
</evidence>
<dbReference type="EMBL" id="LODT01000035">
    <property type="protein sequence ID" value="KYQ91372.1"/>
    <property type="molecule type" value="Genomic_DNA"/>
</dbReference>
<name>A0A151ZBP7_TIELA</name>
<keyword evidence="5" id="KW-0812">Transmembrane</keyword>
<evidence type="ECO:0000256" key="2">
    <source>
        <dbReference type="ARBA" id="ARBA00023043"/>
    </source>
</evidence>
<accession>A0A151ZBP7</accession>
<dbReference type="InParanoid" id="A0A151ZBP7"/>
<dbReference type="GO" id="GO:0005773">
    <property type="term" value="C:vacuole"/>
    <property type="evidence" value="ECO:0007669"/>
    <property type="project" value="UniProtKB-ARBA"/>
</dbReference>
<feature type="repeat" description="ANK" evidence="3">
    <location>
        <begin position="288"/>
        <end position="320"/>
    </location>
</feature>
<gene>
    <name evidence="7" type="ORF">DLAC_08327</name>
</gene>
<dbReference type="PROSITE" id="PS50086">
    <property type="entry name" value="TBC_RABGAP"/>
    <property type="match status" value="1"/>
</dbReference>
<dbReference type="Gene3D" id="1.10.8.270">
    <property type="entry name" value="putative rabgap domain of human tbc1 domain family member 14 like domains"/>
    <property type="match status" value="1"/>
</dbReference>
<feature type="region of interest" description="Disordered" evidence="4">
    <location>
        <begin position="83"/>
        <end position="103"/>
    </location>
</feature>
<feature type="region of interest" description="Disordered" evidence="4">
    <location>
        <begin position="17"/>
        <end position="53"/>
    </location>
</feature>
<evidence type="ECO:0000313" key="7">
    <source>
        <dbReference type="EMBL" id="KYQ91372.1"/>
    </source>
</evidence>
<reference evidence="7 8" key="1">
    <citation type="submission" date="2015-12" db="EMBL/GenBank/DDBJ databases">
        <title>Dictyostelia acquired genes for synthesis and detection of signals that induce cell-type specialization by lateral gene transfer from prokaryotes.</title>
        <authorList>
            <person name="Gloeckner G."/>
            <person name="Schaap P."/>
        </authorList>
    </citation>
    <scope>NUCLEOTIDE SEQUENCE [LARGE SCALE GENOMIC DNA]</scope>
    <source>
        <strain evidence="7 8">TK</strain>
    </source>
</reference>